<organism evidence="1 2">
    <name type="scientific">Diploptera punctata</name>
    <name type="common">Pacific beetle cockroach</name>
    <dbReference type="NCBI Taxonomy" id="6984"/>
    <lineage>
        <taxon>Eukaryota</taxon>
        <taxon>Metazoa</taxon>
        <taxon>Ecdysozoa</taxon>
        <taxon>Arthropoda</taxon>
        <taxon>Hexapoda</taxon>
        <taxon>Insecta</taxon>
        <taxon>Pterygota</taxon>
        <taxon>Neoptera</taxon>
        <taxon>Polyneoptera</taxon>
        <taxon>Dictyoptera</taxon>
        <taxon>Blattodea</taxon>
        <taxon>Blaberoidea</taxon>
        <taxon>Blaberidae</taxon>
        <taxon>Diplopterinae</taxon>
        <taxon>Diploptera</taxon>
    </lineage>
</organism>
<accession>A0AAD8AKF0</accession>
<protein>
    <submittedName>
        <fullName evidence="1">Uncharacterized protein</fullName>
    </submittedName>
</protein>
<evidence type="ECO:0000313" key="2">
    <source>
        <dbReference type="Proteomes" id="UP001233999"/>
    </source>
</evidence>
<gene>
    <name evidence="1" type="ORF">L9F63_010185</name>
</gene>
<sequence>MSSHVPQIFIIFIDCLYPWGKQAVISISHKMAVSMNDFNQNDVIEDAWDVGCASLVPEKSKLR</sequence>
<reference evidence="1" key="1">
    <citation type="journal article" date="2023" name="IScience">
        <title>Live-bearing cockroach genome reveals convergent evolutionary mechanisms linked to viviparity in insects and beyond.</title>
        <authorList>
            <person name="Fouks B."/>
            <person name="Harrison M.C."/>
            <person name="Mikhailova A.A."/>
            <person name="Marchal E."/>
            <person name="English S."/>
            <person name="Carruthers M."/>
            <person name="Jennings E.C."/>
            <person name="Chiamaka E.L."/>
            <person name="Frigard R.A."/>
            <person name="Pippel M."/>
            <person name="Attardo G.M."/>
            <person name="Benoit J.B."/>
            <person name="Bornberg-Bauer E."/>
            <person name="Tobe S.S."/>
        </authorList>
    </citation>
    <scope>NUCLEOTIDE SEQUENCE</scope>
    <source>
        <strain evidence="1">Stay&amp;Tobe</strain>
    </source>
</reference>
<dbReference type="EMBL" id="JASPKZ010000817">
    <property type="protein sequence ID" value="KAJ9599318.1"/>
    <property type="molecule type" value="Genomic_DNA"/>
</dbReference>
<dbReference type="AlphaFoldDB" id="A0AAD8AKF0"/>
<proteinExistence type="predicted"/>
<name>A0AAD8AKF0_DIPPU</name>
<evidence type="ECO:0000313" key="1">
    <source>
        <dbReference type="EMBL" id="KAJ9599318.1"/>
    </source>
</evidence>
<reference evidence="1" key="2">
    <citation type="submission" date="2023-05" db="EMBL/GenBank/DDBJ databases">
        <authorList>
            <person name="Fouks B."/>
        </authorList>
    </citation>
    <scope>NUCLEOTIDE SEQUENCE</scope>
    <source>
        <strain evidence="1">Stay&amp;Tobe</strain>
        <tissue evidence="1">Testes</tissue>
    </source>
</reference>
<comment type="caution">
    <text evidence="1">The sequence shown here is derived from an EMBL/GenBank/DDBJ whole genome shotgun (WGS) entry which is preliminary data.</text>
</comment>
<dbReference type="Proteomes" id="UP001233999">
    <property type="component" value="Unassembled WGS sequence"/>
</dbReference>
<keyword evidence="2" id="KW-1185">Reference proteome</keyword>